<proteinExistence type="predicted"/>
<evidence type="ECO:0000256" key="1">
    <source>
        <dbReference type="SAM" id="SignalP"/>
    </source>
</evidence>
<reference evidence="2" key="1">
    <citation type="submission" date="2021-08" db="EMBL/GenBank/DDBJ databases">
        <title>WGS assembly of Ceratopteris richardii.</title>
        <authorList>
            <person name="Marchant D.B."/>
            <person name="Chen G."/>
            <person name="Jenkins J."/>
            <person name="Shu S."/>
            <person name="Leebens-Mack J."/>
            <person name="Grimwood J."/>
            <person name="Schmutz J."/>
            <person name="Soltis P."/>
            <person name="Soltis D."/>
            <person name="Chen Z.-H."/>
        </authorList>
    </citation>
    <scope>NUCLEOTIDE SEQUENCE</scope>
    <source>
        <strain evidence="2">Whitten #5841</strain>
        <tissue evidence="2">Leaf</tissue>
    </source>
</reference>
<name>A0A8T2RVB6_CERRI</name>
<dbReference type="EMBL" id="CM035429">
    <property type="protein sequence ID" value="KAH7300406.1"/>
    <property type="molecule type" value="Genomic_DNA"/>
</dbReference>
<comment type="caution">
    <text evidence="2">The sequence shown here is derived from an EMBL/GenBank/DDBJ whole genome shotgun (WGS) entry which is preliminary data.</text>
</comment>
<protein>
    <recommendedName>
        <fullName evidence="4">Secreted protein</fullName>
    </recommendedName>
</protein>
<keyword evidence="3" id="KW-1185">Reference proteome</keyword>
<gene>
    <name evidence="2" type="ORF">KP509_24G061000</name>
</gene>
<sequence>MCSAYIFFLLLNFRVFCLSEVLCFDHEDMLMCMPEVMCFDYIGDNAELGWRVVVQY</sequence>
<organism evidence="2 3">
    <name type="scientific">Ceratopteris richardii</name>
    <name type="common">Triangle waterfern</name>
    <dbReference type="NCBI Taxonomy" id="49495"/>
    <lineage>
        <taxon>Eukaryota</taxon>
        <taxon>Viridiplantae</taxon>
        <taxon>Streptophyta</taxon>
        <taxon>Embryophyta</taxon>
        <taxon>Tracheophyta</taxon>
        <taxon>Polypodiopsida</taxon>
        <taxon>Polypodiidae</taxon>
        <taxon>Polypodiales</taxon>
        <taxon>Pteridineae</taxon>
        <taxon>Pteridaceae</taxon>
        <taxon>Parkerioideae</taxon>
        <taxon>Ceratopteris</taxon>
    </lineage>
</organism>
<dbReference type="AlphaFoldDB" id="A0A8T2RVB6"/>
<dbReference type="Proteomes" id="UP000825935">
    <property type="component" value="Chromosome 24"/>
</dbReference>
<keyword evidence="1" id="KW-0732">Signal</keyword>
<accession>A0A8T2RVB6</accession>
<feature type="signal peptide" evidence="1">
    <location>
        <begin position="1"/>
        <end position="19"/>
    </location>
</feature>
<feature type="chain" id="PRO_5035856200" description="Secreted protein" evidence="1">
    <location>
        <begin position="20"/>
        <end position="56"/>
    </location>
</feature>
<evidence type="ECO:0008006" key="4">
    <source>
        <dbReference type="Google" id="ProtNLM"/>
    </source>
</evidence>
<evidence type="ECO:0000313" key="2">
    <source>
        <dbReference type="EMBL" id="KAH7300406.1"/>
    </source>
</evidence>
<evidence type="ECO:0000313" key="3">
    <source>
        <dbReference type="Proteomes" id="UP000825935"/>
    </source>
</evidence>